<reference evidence="1 2" key="1">
    <citation type="submission" date="2015-01" db="EMBL/GenBank/DDBJ databases">
        <title>Evolution of Trichinella species and genotypes.</title>
        <authorList>
            <person name="Korhonen P.K."/>
            <person name="Edoardo P."/>
            <person name="Giuseppe L.R."/>
            <person name="Gasser R.B."/>
        </authorList>
    </citation>
    <scope>NUCLEOTIDE SEQUENCE [LARGE SCALE GENOMIC DNA]</scope>
    <source>
        <strain evidence="1">ISS1980</strain>
    </source>
</reference>
<gene>
    <name evidence="1" type="ORF">T10_4505</name>
</gene>
<name>A0A0V1M603_9BILA</name>
<sequence>MAAGAFIITFVSFNSGKLRDLSRQLDLNKQKAEARARMFFVHSPLKLFAKLQSVVLPTSFDNATSRIK</sequence>
<protein>
    <submittedName>
        <fullName evidence="1">Uncharacterized protein</fullName>
    </submittedName>
</protein>
<proteinExistence type="predicted"/>
<keyword evidence="2" id="KW-1185">Reference proteome</keyword>
<dbReference type="EMBL" id="JYDO01000213">
    <property type="protein sequence ID" value="KRZ67029.1"/>
    <property type="molecule type" value="Genomic_DNA"/>
</dbReference>
<accession>A0A0V1M603</accession>
<evidence type="ECO:0000313" key="1">
    <source>
        <dbReference type="EMBL" id="KRZ67029.1"/>
    </source>
</evidence>
<evidence type="ECO:0000313" key="2">
    <source>
        <dbReference type="Proteomes" id="UP000054843"/>
    </source>
</evidence>
<organism evidence="1 2">
    <name type="scientific">Trichinella papuae</name>
    <dbReference type="NCBI Taxonomy" id="268474"/>
    <lineage>
        <taxon>Eukaryota</taxon>
        <taxon>Metazoa</taxon>
        <taxon>Ecdysozoa</taxon>
        <taxon>Nematoda</taxon>
        <taxon>Enoplea</taxon>
        <taxon>Dorylaimia</taxon>
        <taxon>Trichinellida</taxon>
        <taxon>Trichinellidae</taxon>
        <taxon>Trichinella</taxon>
    </lineage>
</organism>
<comment type="caution">
    <text evidence="1">The sequence shown here is derived from an EMBL/GenBank/DDBJ whole genome shotgun (WGS) entry which is preliminary data.</text>
</comment>
<dbReference type="Proteomes" id="UP000054843">
    <property type="component" value="Unassembled WGS sequence"/>
</dbReference>
<dbReference type="AlphaFoldDB" id="A0A0V1M603"/>